<keyword evidence="3" id="KW-1185">Reference proteome</keyword>
<evidence type="ECO:0000256" key="1">
    <source>
        <dbReference type="ARBA" id="ARBA00006974"/>
    </source>
</evidence>
<dbReference type="Pfam" id="PF02519">
    <property type="entry name" value="Auxin_inducible"/>
    <property type="match status" value="1"/>
</dbReference>
<name>A0AAP0FUH3_9ASPA</name>
<evidence type="ECO:0008006" key="4">
    <source>
        <dbReference type="Google" id="ProtNLM"/>
    </source>
</evidence>
<comment type="similarity">
    <text evidence="1">Belongs to the ARG7 family.</text>
</comment>
<dbReference type="InterPro" id="IPR003676">
    <property type="entry name" value="SAUR_fam"/>
</dbReference>
<organism evidence="2 3">
    <name type="scientific">Platanthera zijinensis</name>
    <dbReference type="NCBI Taxonomy" id="2320716"/>
    <lineage>
        <taxon>Eukaryota</taxon>
        <taxon>Viridiplantae</taxon>
        <taxon>Streptophyta</taxon>
        <taxon>Embryophyta</taxon>
        <taxon>Tracheophyta</taxon>
        <taxon>Spermatophyta</taxon>
        <taxon>Magnoliopsida</taxon>
        <taxon>Liliopsida</taxon>
        <taxon>Asparagales</taxon>
        <taxon>Orchidaceae</taxon>
        <taxon>Orchidoideae</taxon>
        <taxon>Orchideae</taxon>
        <taxon>Orchidinae</taxon>
        <taxon>Platanthera</taxon>
    </lineage>
</organism>
<evidence type="ECO:0000313" key="3">
    <source>
        <dbReference type="Proteomes" id="UP001418222"/>
    </source>
</evidence>
<accession>A0AAP0FUH3</accession>
<dbReference type="Proteomes" id="UP001418222">
    <property type="component" value="Unassembled WGS sequence"/>
</dbReference>
<proteinExistence type="inferred from homology"/>
<comment type="caution">
    <text evidence="2">The sequence shown here is derived from an EMBL/GenBank/DDBJ whole genome shotgun (WGS) entry which is preliminary data.</text>
</comment>
<dbReference type="PANTHER" id="PTHR31175:SF82">
    <property type="entry name" value="AUXIN-RESPONSIVE PROTEIN SAUR65"/>
    <property type="match status" value="1"/>
</dbReference>
<evidence type="ECO:0000313" key="2">
    <source>
        <dbReference type="EMBL" id="KAK8916334.1"/>
    </source>
</evidence>
<dbReference type="GO" id="GO:0009733">
    <property type="term" value="P:response to auxin"/>
    <property type="evidence" value="ECO:0007669"/>
    <property type="project" value="InterPro"/>
</dbReference>
<reference evidence="2 3" key="1">
    <citation type="journal article" date="2022" name="Nat. Plants">
        <title>Genomes of leafy and leafless Platanthera orchids illuminate the evolution of mycoheterotrophy.</title>
        <authorList>
            <person name="Li M.H."/>
            <person name="Liu K.W."/>
            <person name="Li Z."/>
            <person name="Lu H.C."/>
            <person name="Ye Q.L."/>
            <person name="Zhang D."/>
            <person name="Wang J.Y."/>
            <person name="Li Y.F."/>
            <person name="Zhong Z.M."/>
            <person name="Liu X."/>
            <person name="Yu X."/>
            <person name="Liu D.K."/>
            <person name="Tu X.D."/>
            <person name="Liu B."/>
            <person name="Hao Y."/>
            <person name="Liao X.Y."/>
            <person name="Jiang Y.T."/>
            <person name="Sun W.H."/>
            <person name="Chen J."/>
            <person name="Chen Y.Q."/>
            <person name="Ai Y."/>
            <person name="Zhai J.W."/>
            <person name="Wu S.S."/>
            <person name="Zhou Z."/>
            <person name="Hsiao Y.Y."/>
            <person name="Wu W.L."/>
            <person name="Chen Y.Y."/>
            <person name="Lin Y.F."/>
            <person name="Hsu J.L."/>
            <person name="Li C.Y."/>
            <person name="Wang Z.W."/>
            <person name="Zhao X."/>
            <person name="Zhong W.Y."/>
            <person name="Ma X.K."/>
            <person name="Ma L."/>
            <person name="Huang J."/>
            <person name="Chen G.Z."/>
            <person name="Huang M.Z."/>
            <person name="Huang L."/>
            <person name="Peng D.H."/>
            <person name="Luo Y.B."/>
            <person name="Zou S.Q."/>
            <person name="Chen S.P."/>
            <person name="Lan S."/>
            <person name="Tsai W.C."/>
            <person name="Van de Peer Y."/>
            <person name="Liu Z.J."/>
        </authorList>
    </citation>
    <scope>NUCLEOTIDE SEQUENCE [LARGE SCALE GENOMIC DNA]</scope>
    <source>
        <strain evidence="2">Lor287</strain>
    </source>
</reference>
<dbReference type="EMBL" id="JBBWWQ010000020">
    <property type="protein sequence ID" value="KAK8916334.1"/>
    <property type="molecule type" value="Genomic_DNA"/>
</dbReference>
<sequence length="99" mass="11040">MGIGTKIAALGRRRVVAMKGHVFVRSGDGRRFLVPLSYLTTSIFRELLRISAEEYGLRCDGPITMPCDASTMEYIMSLLRCRAPLDVEMALLLSIFRGT</sequence>
<dbReference type="AlphaFoldDB" id="A0AAP0FUH3"/>
<dbReference type="PANTHER" id="PTHR31175">
    <property type="entry name" value="AUXIN-RESPONSIVE FAMILY PROTEIN"/>
    <property type="match status" value="1"/>
</dbReference>
<gene>
    <name evidence="2" type="ORF">KSP39_PZI022458</name>
</gene>
<protein>
    <recommendedName>
        <fullName evidence="4">Small auxin up regulated protein</fullName>
    </recommendedName>
</protein>